<gene>
    <name evidence="1" type="ORF">RHMOL_Rhmol13G0111700</name>
</gene>
<comment type="caution">
    <text evidence="1">The sequence shown here is derived from an EMBL/GenBank/DDBJ whole genome shotgun (WGS) entry which is preliminary data.</text>
</comment>
<accession>A0ACC0L6D5</accession>
<dbReference type="EMBL" id="CM046400">
    <property type="protein sequence ID" value="KAI8523954.1"/>
    <property type="molecule type" value="Genomic_DNA"/>
</dbReference>
<dbReference type="Proteomes" id="UP001062846">
    <property type="component" value="Chromosome 13"/>
</dbReference>
<name>A0ACC0L6D5_RHOML</name>
<reference evidence="1" key="1">
    <citation type="submission" date="2022-02" db="EMBL/GenBank/DDBJ databases">
        <title>Plant Genome Project.</title>
        <authorList>
            <person name="Zhang R.-G."/>
        </authorList>
    </citation>
    <scope>NUCLEOTIDE SEQUENCE</scope>
    <source>
        <strain evidence="1">AT1</strain>
    </source>
</reference>
<evidence type="ECO:0000313" key="2">
    <source>
        <dbReference type="Proteomes" id="UP001062846"/>
    </source>
</evidence>
<evidence type="ECO:0000313" key="1">
    <source>
        <dbReference type="EMBL" id="KAI8523954.1"/>
    </source>
</evidence>
<keyword evidence="2" id="KW-1185">Reference proteome</keyword>
<protein>
    <submittedName>
        <fullName evidence="1">Uncharacterized protein</fullName>
    </submittedName>
</protein>
<organism evidence="1 2">
    <name type="scientific">Rhododendron molle</name>
    <name type="common">Chinese azalea</name>
    <name type="synonym">Azalea mollis</name>
    <dbReference type="NCBI Taxonomy" id="49168"/>
    <lineage>
        <taxon>Eukaryota</taxon>
        <taxon>Viridiplantae</taxon>
        <taxon>Streptophyta</taxon>
        <taxon>Embryophyta</taxon>
        <taxon>Tracheophyta</taxon>
        <taxon>Spermatophyta</taxon>
        <taxon>Magnoliopsida</taxon>
        <taxon>eudicotyledons</taxon>
        <taxon>Gunneridae</taxon>
        <taxon>Pentapetalae</taxon>
        <taxon>asterids</taxon>
        <taxon>Ericales</taxon>
        <taxon>Ericaceae</taxon>
        <taxon>Ericoideae</taxon>
        <taxon>Rhodoreae</taxon>
        <taxon>Rhododendron</taxon>
    </lineage>
</organism>
<proteinExistence type="predicted"/>
<sequence>MGMEEGPSPCDGEAQAAQLGSQAFDRQQQRGSWITFPFIAGCFFQKLIGEGGTSFRDGFCPVVVRWMRPPWLGVLVVLRAEVGRRPIGALNRAWGCQFAASGLLLLPLMAALLCCWGATMAGLTLAAGGWINNLIVFLIGEFNVKSIEAAQLWNVVNGCTSMFPVLGAIVADSFLGNFSVICISSLFSLLVITIRVCMFVELSYFTSQPQ</sequence>